<proteinExistence type="predicted"/>
<name>A0A815NSG6_ADIRI</name>
<sequence>MIQKADQFIQKTLTAYEYAYELDHHPLADLIHRRLDLPSFQQRFLSVLKLNDVRRCDKFIRNLCNQNRQQTLARDGFFHAAQLGSVRLLDYFLSQWKIDINIGQISAKNFITTALLTAITHQQNDAAKFLLFRGADPSIKGEYDNALVTALQYQSKNDLIRLLLDKNVDLTARHPNYEKLTLREYCVLTNRVQAKTELDAYIVRLINEGNYKRLKWLVDRGYKHINVYVSYQRNGRQLAEERYHDKIVQLIDNIANAEIKARKKMNY</sequence>
<dbReference type="EMBL" id="CAJNOR010003665">
    <property type="protein sequence ID" value="CAF1436140.1"/>
    <property type="molecule type" value="Genomic_DNA"/>
</dbReference>
<keyword evidence="2" id="KW-1185">Reference proteome</keyword>
<dbReference type="Proteomes" id="UP000663828">
    <property type="component" value="Unassembled WGS sequence"/>
</dbReference>
<evidence type="ECO:0000313" key="2">
    <source>
        <dbReference type="Proteomes" id="UP000663828"/>
    </source>
</evidence>
<comment type="caution">
    <text evidence="1">The sequence shown here is derived from an EMBL/GenBank/DDBJ whole genome shotgun (WGS) entry which is preliminary data.</text>
</comment>
<organism evidence="1 2">
    <name type="scientific">Adineta ricciae</name>
    <name type="common">Rotifer</name>
    <dbReference type="NCBI Taxonomy" id="249248"/>
    <lineage>
        <taxon>Eukaryota</taxon>
        <taxon>Metazoa</taxon>
        <taxon>Spiralia</taxon>
        <taxon>Gnathifera</taxon>
        <taxon>Rotifera</taxon>
        <taxon>Eurotatoria</taxon>
        <taxon>Bdelloidea</taxon>
        <taxon>Adinetida</taxon>
        <taxon>Adinetidae</taxon>
        <taxon>Adineta</taxon>
    </lineage>
</organism>
<dbReference type="AlphaFoldDB" id="A0A815NSG6"/>
<accession>A0A815NSG6</accession>
<reference evidence="1" key="1">
    <citation type="submission" date="2021-02" db="EMBL/GenBank/DDBJ databases">
        <authorList>
            <person name="Nowell W R."/>
        </authorList>
    </citation>
    <scope>NUCLEOTIDE SEQUENCE</scope>
</reference>
<dbReference type="SUPFAM" id="SSF48403">
    <property type="entry name" value="Ankyrin repeat"/>
    <property type="match status" value="1"/>
</dbReference>
<evidence type="ECO:0000313" key="1">
    <source>
        <dbReference type="EMBL" id="CAF1436140.1"/>
    </source>
</evidence>
<dbReference type="Gene3D" id="1.25.40.20">
    <property type="entry name" value="Ankyrin repeat-containing domain"/>
    <property type="match status" value="1"/>
</dbReference>
<dbReference type="InterPro" id="IPR036770">
    <property type="entry name" value="Ankyrin_rpt-contain_sf"/>
</dbReference>
<gene>
    <name evidence="1" type="ORF">XAT740_LOCUS36055</name>
</gene>
<protein>
    <submittedName>
        <fullName evidence="1">Uncharacterized protein</fullName>
    </submittedName>
</protein>